<organism evidence="1">
    <name type="scientific">Arundo donax</name>
    <name type="common">Giant reed</name>
    <name type="synonym">Donax arundinaceus</name>
    <dbReference type="NCBI Taxonomy" id="35708"/>
    <lineage>
        <taxon>Eukaryota</taxon>
        <taxon>Viridiplantae</taxon>
        <taxon>Streptophyta</taxon>
        <taxon>Embryophyta</taxon>
        <taxon>Tracheophyta</taxon>
        <taxon>Spermatophyta</taxon>
        <taxon>Magnoliopsida</taxon>
        <taxon>Liliopsida</taxon>
        <taxon>Poales</taxon>
        <taxon>Poaceae</taxon>
        <taxon>PACMAD clade</taxon>
        <taxon>Arundinoideae</taxon>
        <taxon>Arundineae</taxon>
        <taxon>Arundo</taxon>
    </lineage>
</organism>
<protein>
    <submittedName>
        <fullName evidence="1">Uncharacterized protein</fullName>
    </submittedName>
</protein>
<accession>A0A0A8Z8F8</accession>
<dbReference type="EMBL" id="GBRH01262206">
    <property type="protein sequence ID" value="JAD35689.1"/>
    <property type="molecule type" value="Transcribed_RNA"/>
</dbReference>
<reference evidence="1" key="1">
    <citation type="submission" date="2014-09" db="EMBL/GenBank/DDBJ databases">
        <authorList>
            <person name="Magalhaes I.L.F."/>
            <person name="Oliveira U."/>
            <person name="Santos F.R."/>
            <person name="Vidigal T.H.D.A."/>
            <person name="Brescovit A.D."/>
            <person name="Santos A.J."/>
        </authorList>
    </citation>
    <scope>NUCLEOTIDE SEQUENCE</scope>
    <source>
        <tissue evidence="1">Shoot tissue taken approximately 20 cm above the soil surface</tissue>
    </source>
</reference>
<reference evidence="1" key="2">
    <citation type="journal article" date="2015" name="Data Brief">
        <title>Shoot transcriptome of the giant reed, Arundo donax.</title>
        <authorList>
            <person name="Barrero R.A."/>
            <person name="Guerrero F.D."/>
            <person name="Moolhuijzen P."/>
            <person name="Goolsby J.A."/>
            <person name="Tidwell J."/>
            <person name="Bellgard S.E."/>
            <person name="Bellgard M.I."/>
        </authorList>
    </citation>
    <scope>NUCLEOTIDE SEQUENCE</scope>
    <source>
        <tissue evidence="1">Shoot tissue taken approximately 20 cm above the soil surface</tissue>
    </source>
</reference>
<sequence length="40" mass="4700">MCVDMKGLEKCKILLSFQLCLLKQRRISDMLLCTSFSNWC</sequence>
<evidence type="ECO:0000313" key="1">
    <source>
        <dbReference type="EMBL" id="JAD35689.1"/>
    </source>
</evidence>
<dbReference type="AlphaFoldDB" id="A0A0A8Z8F8"/>
<name>A0A0A8Z8F8_ARUDO</name>
<proteinExistence type="predicted"/>